<dbReference type="Gene3D" id="3.30.70.330">
    <property type="match status" value="1"/>
</dbReference>
<dbReference type="PANTHER" id="PTHR33110">
    <property type="entry name" value="F-BOX/KELCH-REPEAT PROTEIN-RELATED"/>
    <property type="match status" value="1"/>
</dbReference>
<accession>A0A0Q3JWJ9</accession>
<dbReference type="Gramene" id="KQK02841">
    <property type="protein sequence ID" value="KQK02841"/>
    <property type="gene ID" value="BRADI_2g04025v3"/>
</dbReference>
<keyword evidence="1" id="KW-0694">RNA-binding</keyword>
<protein>
    <recommendedName>
        <fullName evidence="3">RRM domain-containing protein</fullName>
    </recommendedName>
</protein>
<dbReference type="Pfam" id="PF00076">
    <property type="entry name" value="RRM_1"/>
    <property type="match status" value="1"/>
</dbReference>
<dbReference type="STRING" id="15368.A0A0Q3JWJ9"/>
<dbReference type="InterPro" id="IPR000504">
    <property type="entry name" value="RRM_dom"/>
</dbReference>
<feature type="region of interest" description="Disordered" evidence="2">
    <location>
        <begin position="417"/>
        <end position="437"/>
    </location>
</feature>
<proteinExistence type="predicted"/>
<dbReference type="GO" id="GO:0003723">
    <property type="term" value="F:RNA binding"/>
    <property type="evidence" value="ECO:0007669"/>
    <property type="project" value="UniProtKB-UniRule"/>
</dbReference>
<dbReference type="AlphaFoldDB" id="A0A0Q3JWJ9"/>
<dbReference type="PROSITE" id="PS50102">
    <property type="entry name" value="RRM"/>
    <property type="match status" value="1"/>
</dbReference>
<dbReference type="SUPFAM" id="SSF54928">
    <property type="entry name" value="RNA-binding domain, RBD"/>
    <property type="match status" value="1"/>
</dbReference>
<dbReference type="PANTHER" id="PTHR33110:SF134">
    <property type="entry name" value="OS09G0565350 PROTEIN"/>
    <property type="match status" value="1"/>
</dbReference>
<dbReference type="RefSeq" id="XP_014754913.1">
    <property type="nucleotide sequence ID" value="XM_014899427.2"/>
</dbReference>
<dbReference type="InterPro" id="IPR005174">
    <property type="entry name" value="KIB1-4_b-propeller"/>
</dbReference>
<evidence type="ECO:0000313" key="4">
    <source>
        <dbReference type="EMBL" id="KQK02841.1"/>
    </source>
</evidence>
<dbReference type="CDD" id="cd00590">
    <property type="entry name" value="RRM_SF"/>
    <property type="match status" value="1"/>
</dbReference>
<keyword evidence="6" id="KW-1185">Reference proteome</keyword>
<dbReference type="FunCoup" id="A0A0Q3JWJ9">
    <property type="interactions" value="252"/>
</dbReference>
<dbReference type="EMBL" id="CM000881">
    <property type="protein sequence ID" value="KQK02841.1"/>
    <property type="molecule type" value="Genomic_DNA"/>
</dbReference>
<dbReference type="GeneID" id="106866235"/>
<dbReference type="OrthoDB" id="694843at2759"/>
<gene>
    <name evidence="5" type="primary">LOC106866235</name>
    <name evidence="4" type="ORF">BRADI_2g04025v3</name>
</gene>
<dbReference type="EnsemblPlants" id="KQK02841">
    <property type="protein sequence ID" value="KQK02841"/>
    <property type="gene ID" value="BRADI_2g04025v3"/>
</dbReference>
<organism evidence="4">
    <name type="scientific">Brachypodium distachyon</name>
    <name type="common">Purple false brome</name>
    <name type="synonym">Trachynia distachya</name>
    <dbReference type="NCBI Taxonomy" id="15368"/>
    <lineage>
        <taxon>Eukaryota</taxon>
        <taxon>Viridiplantae</taxon>
        <taxon>Streptophyta</taxon>
        <taxon>Embryophyta</taxon>
        <taxon>Tracheophyta</taxon>
        <taxon>Spermatophyta</taxon>
        <taxon>Magnoliopsida</taxon>
        <taxon>Liliopsida</taxon>
        <taxon>Poales</taxon>
        <taxon>Poaceae</taxon>
        <taxon>BOP clade</taxon>
        <taxon>Pooideae</taxon>
        <taxon>Stipodae</taxon>
        <taxon>Brachypodieae</taxon>
        <taxon>Brachypodium</taxon>
    </lineage>
</organism>
<name>A0A0Q3JWJ9_BRADI</name>
<evidence type="ECO:0000259" key="3">
    <source>
        <dbReference type="PROSITE" id="PS50102"/>
    </source>
</evidence>
<reference evidence="5" key="3">
    <citation type="submission" date="2018-08" db="UniProtKB">
        <authorList>
            <consortium name="EnsemblPlants"/>
        </authorList>
    </citation>
    <scope>IDENTIFICATION</scope>
    <source>
        <strain evidence="5">cv. Bd21</strain>
    </source>
</reference>
<reference evidence="4 5" key="1">
    <citation type="journal article" date="2010" name="Nature">
        <title>Genome sequencing and analysis of the model grass Brachypodium distachyon.</title>
        <authorList>
            <consortium name="International Brachypodium Initiative"/>
        </authorList>
    </citation>
    <scope>NUCLEOTIDE SEQUENCE [LARGE SCALE GENOMIC DNA]</scope>
    <source>
        <strain evidence="4 5">Bd21</strain>
    </source>
</reference>
<reference evidence="4" key="2">
    <citation type="submission" date="2017-06" db="EMBL/GenBank/DDBJ databases">
        <title>WGS assembly of Brachypodium distachyon.</title>
        <authorList>
            <consortium name="The International Brachypodium Initiative"/>
            <person name="Lucas S."/>
            <person name="Harmon-Smith M."/>
            <person name="Lail K."/>
            <person name="Tice H."/>
            <person name="Grimwood J."/>
            <person name="Bruce D."/>
            <person name="Barry K."/>
            <person name="Shu S."/>
            <person name="Lindquist E."/>
            <person name="Wang M."/>
            <person name="Pitluck S."/>
            <person name="Vogel J.P."/>
            <person name="Garvin D.F."/>
            <person name="Mockler T.C."/>
            <person name="Schmutz J."/>
            <person name="Rokhsar D."/>
            <person name="Bevan M.W."/>
        </authorList>
    </citation>
    <scope>NUCLEOTIDE SEQUENCE</scope>
    <source>
        <strain evidence="4">Bd21</strain>
    </source>
</reference>
<dbReference type="SMART" id="SM00360">
    <property type="entry name" value="RRM"/>
    <property type="match status" value="1"/>
</dbReference>
<evidence type="ECO:0000313" key="6">
    <source>
        <dbReference type="Proteomes" id="UP000008810"/>
    </source>
</evidence>
<sequence length="526" mass="59163">MDQSRWPDLAPDLARDISGRLHVADDFVRFHAVCKPWRASRRRDPSTTTRSTLLLPWLLAPAERCPLSPPLKLRCVFSGSSYRASPPPESSAHQMNWVAAADGTAVHYLPIEHEDDPVVLHDPLTGAAAACQLPRLPYRLCRHWGRKDKENPHGVVYGDGTVFLYTISYEAATVFWAALLRPGDAMWTLVERTLENPNRRGESCAAYHNGKILVTVEASRWHVFTPNGDNIVADDDVRVLRPWIPGERDNDYPSRYSYVLESHGELLWALVRVKLRYPNNDGMSGLVSDVSMSVYALEEDMSAPAPEKTMRWVRKHCRSFAGRVLFLGSPNSFALDAEQLGIHGGYAYFVYSNNGPPLSREQYYSVLRYNLVAGKAELVERLPQGWDNDMCTWLVPQPPIAPIQEITMRSLEARALKKKKQKKKNESAAHGITSPPPTRPIVHIDRHYELCFTVVVSNLPLKVKSSQLRLFFNKHRKVSGIKMIGHDEATSQSIGVVTIGTPHAHREEALAALNGLVFDGRRLVVF</sequence>
<feature type="domain" description="RRM" evidence="3">
    <location>
        <begin position="452"/>
        <end position="526"/>
    </location>
</feature>
<dbReference type="Proteomes" id="UP000008810">
    <property type="component" value="Chromosome 2"/>
</dbReference>
<dbReference type="KEGG" id="bdi:106866235"/>
<dbReference type="InterPro" id="IPR012677">
    <property type="entry name" value="Nucleotide-bd_a/b_plait_sf"/>
</dbReference>
<evidence type="ECO:0000256" key="2">
    <source>
        <dbReference type="SAM" id="MobiDB-lite"/>
    </source>
</evidence>
<dbReference type="Pfam" id="PF03478">
    <property type="entry name" value="Beta-prop_KIB1-4"/>
    <property type="match status" value="1"/>
</dbReference>
<evidence type="ECO:0000313" key="5">
    <source>
        <dbReference type="EnsemblPlants" id="KQK02841"/>
    </source>
</evidence>
<evidence type="ECO:0000256" key="1">
    <source>
        <dbReference type="PROSITE-ProRule" id="PRU00176"/>
    </source>
</evidence>
<dbReference type="InterPro" id="IPR035979">
    <property type="entry name" value="RBD_domain_sf"/>
</dbReference>